<dbReference type="Pfam" id="PF01152">
    <property type="entry name" value="Bac_globin"/>
    <property type="match status" value="1"/>
</dbReference>
<evidence type="ECO:0000313" key="8">
    <source>
        <dbReference type="Proteomes" id="UP000244223"/>
    </source>
</evidence>
<dbReference type="InterPro" id="IPR012292">
    <property type="entry name" value="Globin/Proto"/>
</dbReference>
<feature type="binding site" description="distal binding residue" evidence="5">
    <location>
        <position position="80"/>
    </location>
    <ligand>
        <name>heme</name>
        <dbReference type="ChEBI" id="CHEBI:30413"/>
    </ligand>
    <ligandPart>
        <name>Fe</name>
        <dbReference type="ChEBI" id="CHEBI:18248"/>
    </ligandPart>
</feature>
<dbReference type="Proteomes" id="UP000244223">
    <property type="component" value="Unassembled WGS sequence"/>
</dbReference>
<dbReference type="SUPFAM" id="SSF46458">
    <property type="entry name" value="Globin-like"/>
    <property type="match status" value="1"/>
</dbReference>
<keyword evidence="6" id="KW-0732">Signal</keyword>
<name>A0A2T5IWX6_9GAMM</name>
<feature type="binding site" description="distal binding residue" evidence="5">
    <location>
        <position position="104"/>
    </location>
    <ligand>
        <name>heme</name>
        <dbReference type="ChEBI" id="CHEBI:30413"/>
    </ligand>
    <ligandPart>
        <name>Fe</name>
        <dbReference type="ChEBI" id="CHEBI:18248"/>
    </ligandPart>
</feature>
<dbReference type="AlphaFoldDB" id="A0A2T5IWX6"/>
<dbReference type="EMBL" id="QAON01000012">
    <property type="protein sequence ID" value="PTQ88442.1"/>
    <property type="molecule type" value="Genomic_DNA"/>
</dbReference>
<dbReference type="Gene3D" id="1.10.490.10">
    <property type="entry name" value="Globins"/>
    <property type="match status" value="1"/>
</dbReference>
<dbReference type="InterPro" id="IPR001486">
    <property type="entry name" value="Hemoglobin_trunc"/>
</dbReference>
<evidence type="ECO:0000256" key="1">
    <source>
        <dbReference type="ARBA" id="ARBA00022448"/>
    </source>
</evidence>
<dbReference type="RefSeq" id="WP_170106976.1">
    <property type="nucleotide sequence ID" value="NZ_QAON01000012.1"/>
</dbReference>
<evidence type="ECO:0000256" key="2">
    <source>
        <dbReference type="ARBA" id="ARBA00022617"/>
    </source>
</evidence>
<protein>
    <submittedName>
        <fullName evidence="7">Hemoglobin</fullName>
    </submittedName>
</protein>
<feature type="chain" id="PRO_5031068962" evidence="6">
    <location>
        <begin position="23"/>
        <end position="152"/>
    </location>
</feature>
<feature type="signal peptide" evidence="6">
    <location>
        <begin position="1"/>
        <end position="22"/>
    </location>
</feature>
<dbReference type="InterPro" id="IPR009050">
    <property type="entry name" value="Globin-like_sf"/>
</dbReference>
<reference evidence="7 8" key="1">
    <citation type="submission" date="2018-04" db="EMBL/GenBank/DDBJ databases">
        <title>Genomic Encyclopedia of Archaeal and Bacterial Type Strains, Phase II (KMG-II): from individual species to whole genera.</title>
        <authorList>
            <person name="Goeker M."/>
        </authorList>
    </citation>
    <scope>NUCLEOTIDE SEQUENCE [LARGE SCALE GENOMIC DNA]</scope>
    <source>
        <strain evidence="7 8">DSM 5822</strain>
    </source>
</reference>
<evidence type="ECO:0000256" key="5">
    <source>
        <dbReference type="PIRSR" id="PIRSR601486-1"/>
    </source>
</evidence>
<proteinExistence type="predicted"/>
<dbReference type="GO" id="GO:0046872">
    <property type="term" value="F:metal ion binding"/>
    <property type="evidence" value="ECO:0007669"/>
    <property type="project" value="UniProtKB-KW"/>
</dbReference>
<accession>A0A2T5IWX6</accession>
<keyword evidence="4 5" id="KW-0408">Iron</keyword>
<keyword evidence="8" id="KW-1185">Reference proteome</keyword>
<keyword evidence="3 5" id="KW-0479">Metal-binding</keyword>
<organism evidence="7 8">
    <name type="scientific">Agitococcus lubricus</name>
    <dbReference type="NCBI Taxonomy" id="1077255"/>
    <lineage>
        <taxon>Bacteria</taxon>
        <taxon>Pseudomonadati</taxon>
        <taxon>Pseudomonadota</taxon>
        <taxon>Gammaproteobacteria</taxon>
        <taxon>Moraxellales</taxon>
        <taxon>Moraxellaceae</taxon>
        <taxon>Agitococcus</taxon>
    </lineage>
</organism>
<gene>
    <name evidence="7" type="ORF">C8N29_11287</name>
</gene>
<dbReference type="GO" id="GO:0020037">
    <property type="term" value="F:heme binding"/>
    <property type="evidence" value="ECO:0007669"/>
    <property type="project" value="InterPro"/>
</dbReference>
<sequence length="152" mass="17367">MMRLKRLGVMACLLCSPLSVMADAQREIPLCCQGDNRVFLAFGEREGIQQVMQVFMRKLMADERMRPFFQDSDRAKLVEHLTDQLCVVMGGGCQYQGRTMAESHQGQVIKREHFNALVAHLQSAMDERQIPTQAQHKVLAVLAPMYRQLETQ</sequence>
<evidence type="ECO:0000313" key="7">
    <source>
        <dbReference type="EMBL" id="PTQ88442.1"/>
    </source>
</evidence>
<keyword evidence="1" id="KW-0813">Transport</keyword>
<dbReference type="CDD" id="cd00454">
    <property type="entry name" value="TrHb1_N"/>
    <property type="match status" value="1"/>
</dbReference>
<keyword evidence="2 5" id="KW-0349">Heme</keyword>
<dbReference type="GO" id="GO:0019825">
    <property type="term" value="F:oxygen binding"/>
    <property type="evidence" value="ECO:0007669"/>
    <property type="project" value="InterPro"/>
</dbReference>
<evidence type="ECO:0000256" key="3">
    <source>
        <dbReference type="ARBA" id="ARBA00022723"/>
    </source>
</evidence>
<evidence type="ECO:0000256" key="4">
    <source>
        <dbReference type="ARBA" id="ARBA00023004"/>
    </source>
</evidence>
<comment type="caution">
    <text evidence="7">The sequence shown here is derived from an EMBL/GenBank/DDBJ whole genome shotgun (WGS) entry which is preliminary data.</text>
</comment>
<evidence type="ECO:0000256" key="6">
    <source>
        <dbReference type="SAM" id="SignalP"/>
    </source>
</evidence>